<dbReference type="PANTHER" id="PTHR38461:SF1">
    <property type="entry name" value="4-DEOXY-L-THREO-5-HEXOSULOSE-URONATE KETOL-ISOMERASE"/>
    <property type="match status" value="1"/>
</dbReference>
<comment type="similarity">
    <text evidence="3 7">Belongs to the KduI family.</text>
</comment>
<dbReference type="GO" id="GO:0042840">
    <property type="term" value="P:D-glucuronate catabolic process"/>
    <property type="evidence" value="ECO:0007669"/>
    <property type="project" value="TreeGrafter"/>
</dbReference>
<dbReference type="OrthoDB" id="9770644at2"/>
<evidence type="ECO:0000256" key="1">
    <source>
        <dbReference type="ARBA" id="ARBA00000552"/>
    </source>
</evidence>
<dbReference type="GO" id="GO:0045490">
    <property type="term" value="P:pectin catabolic process"/>
    <property type="evidence" value="ECO:0007669"/>
    <property type="project" value="UniProtKB-UniRule"/>
</dbReference>
<dbReference type="eggNOG" id="COG3717">
    <property type="taxonomic scope" value="Bacteria"/>
</dbReference>
<evidence type="ECO:0000313" key="8">
    <source>
        <dbReference type="EMBL" id="CDN51004.1"/>
    </source>
</evidence>
<keyword evidence="6 7" id="KW-0413">Isomerase</keyword>
<evidence type="ECO:0000256" key="7">
    <source>
        <dbReference type="HAMAP-Rule" id="MF_00687"/>
    </source>
</evidence>
<dbReference type="KEGG" id="ngg:RG540_PA03260"/>
<dbReference type="GO" id="GO:0008270">
    <property type="term" value="F:zinc ion binding"/>
    <property type="evidence" value="ECO:0007669"/>
    <property type="project" value="UniProtKB-UniRule"/>
</dbReference>
<dbReference type="UniPathway" id="UPA00545">
    <property type="reaction ID" value="UER00826"/>
</dbReference>
<dbReference type="GeneID" id="24260501"/>
<feature type="binding site" evidence="7">
    <location>
        <position position="202"/>
    </location>
    <ligand>
        <name>Zn(2+)</name>
        <dbReference type="ChEBI" id="CHEBI:29105"/>
    </ligand>
</feature>
<dbReference type="SUPFAM" id="SSF51182">
    <property type="entry name" value="RmlC-like cupins"/>
    <property type="match status" value="1"/>
</dbReference>
<evidence type="ECO:0000256" key="2">
    <source>
        <dbReference type="ARBA" id="ARBA00005148"/>
    </source>
</evidence>
<evidence type="ECO:0000256" key="4">
    <source>
        <dbReference type="ARBA" id="ARBA00022723"/>
    </source>
</evidence>
<comment type="cofactor">
    <cofactor evidence="7">
        <name>Zn(2+)</name>
        <dbReference type="ChEBI" id="CHEBI:29105"/>
    </cofactor>
    <text evidence="7">Binds 1 zinc ion per subunit.</text>
</comment>
<geneLocation type="plasmid" evidence="9">
    <name>II</name>
</geneLocation>
<feature type="binding site" evidence="7">
    <location>
        <position position="249"/>
    </location>
    <ligand>
        <name>Zn(2+)</name>
        <dbReference type="ChEBI" id="CHEBI:29105"/>
    </ligand>
</feature>
<dbReference type="PANTHER" id="PTHR38461">
    <property type="entry name" value="4-DEOXY-L-THREO-5-HEXOSULOSE-URONATE KETOL-ISOMERASE"/>
    <property type="match status" value="1"/>
</dbReference>
<dbReference type="HAMAP" id="MF_00687">
    <property type="entry name" value="KduI"/>
    <property type="match status" value="1"/>
</dbReference>
<dbReference type="Proteomes" id="UP000028181">
    <property type="component" value="Plasmid pHAMBI540a"/>
</dbReference>
<sequence>MTIDVRTRHAVHYSQSERMTSAELRENFVIEDLFVAGTLQAVYTHYDRMLVAGVTPTQTSLGIGSELAKLVGADYLLERRELGLINIGGSGRVIADGRAYALQPMDGFYLGMGTKEILFESDNPAAPAKFYINSAPAHATFPSRIISSADAIENNLGDSATSNKRKLYQYLHPKVLPTCQLLMGLTRLETGSVWNTMPAHLHDRRMEAYLYFEIPENAFVVHLMGRPAVTNHLIIRNEQAVLSPPWSIHCGAGTGAYAFIWSMAGDNQSFTDMDMVDMKSLK</sequence>
<dbReference type="InterPro" id="IPR011051">
    <property type="entry name" value="RmlC_Cupin_sf"/>
</dbReference>
<reference evidence="9" key="1">
    <citation type="journal article" date="2014" name="BMC Genomics">
        <title>Genome sequencing of two Neorhizobium galegae strains reveals a noeT gene responsible for the unusual acetylation of the nodulation factors.</title>
        <authorList>
            <person name="Osterman J."/>
            <person name="Marsh J."/>
            <person name="Laine P.K."/>
            <person name="Zeng Z."/>
            <person name="Alatalo E."/>
            <person name="Sullivan J.T."/>
            <person name="Young J.P."/>
            <person name="Thomas-Oates J."/>
            <person name="Paulin L."/>
            <person name="Lindstrom K."/>
        </authorList>
    </citation>
    <scope>NUCLEOTIDE SEQUENCE [LARGE SCALE GENOMIC DNA]</scope>
    <source>
        <strain evidence="9">HAMBI 540</strain>
    </source>
</reference>
<dbReference type="PATRIC" id="fig|1028800.3.peg.4940"/>
<dbReference type="NCBIfam" id="NF002091">
    <property type="entry name" value="PRK00924.1"/>
    <property type="match status" value="1"/>
</dbReference>
<dbReference type="AlphaFoldDB" id="A0A068SYS2"/>
<dbReference type="CDD" id="cd20491">
    <property type="entry name" value="cupin_KduI_C"/>
    <property type="match status" value="1"/>
</dbReference>
<dbReference type="Pfam" id="PF04962">
    <property type="entry name" value="KduI"/>
    <property type="match status" value="1"/>
</dbReference>
<name>A0A068SYS2_NEOGA</name>
<dbReference type="InterPro" id="IPR007045">
    <property type="entry name" value="KduI"/>
</dbReference>
<comment type="pathway">
    <text evidence="2 7">Glycan metabolism; pectin degradation; 2-dehydro-3-deoxy-D-gluconate from pectin: step 4/5.</text>
</comment>
<feature type="binding site" evidence="7">
    <location>
        <position position="200"/>
    </location>
    <ligand>
        <name>Zn(2+)</name>
        <dbReference type="ChEBI" id="CHEBI:29105"/>
    </ligand>
</feature>
<comment type="function">
    <text evidence="7">Catalyzes the isomerization of 5-dehydro-4-deoxy-D-glucuronate to 3-deoxy-D-glycero-2,5-hexodiulosonate.</text>
</comment>
<accession>A0A068SYS2</accession>
<organism evidence="8 9">
    <name type="scientific">Neorhizobium galegae bv. orientalis str. HAMBI 540</name>
    <dbReference type="NCBI Taxonomy" id="1028800"/>
    <lineage>
        <taxon>Bacteria</taxon>
        <taxon>Pseudomonadati</taxon>
        <taxon>Pseudomonadota</taxon>
        <taxon>Alphaproteobacteria</taxon>
        <taxon>Hyphomicrobiales</taxon>
        <taxon>Rhizobiaceae</taxon>
        <taxon>Rhizobium/Agrobacterium group</taxon>
        <taxon>Neorhizobium</taxon>
    </lineage>
</organism>
<dbReference type="HOGENOM" id="CLU_062609_0_0_5"/>
<keyword evidence="4 7" id="KW-0479">Metal-binding</keyword>
<dbReference type="GO" id="GO:0019698">
    <property type="term" value="P:D-galacturonate catabolic process"/>
    <property type="evidence" value="ECO:0007669"/>
    <property type="project" value="TreeGrafter"/>
</dbReference>
<dbReference type="Gene3D" id="2.60.120.520">
    <property type="entry name" value="pectin degrading enzyme 5-keto 4- deoxyuronate isomerase, domain 1"/>
    <property type="match status" value="1"/>
</dbReference>
<dbReference type="EC" id="5.3.1.17" evidence="7"/>
<evidence type="ECO:0000256" key="3">
    <source>
        <dbReference type="ARBA" id="ARBA00008086"/>
    </source>
</evidence>
<dbReference type="Gene3D" id="2.60.120.10">
    <property type="entry name" value="Jelly Rolls"/>
    <property type="match status" value="1"/>
</dbReference>
<proteinExistence type="inferred from homology"/>
<dbReference type="PIRSF" id="PIRSF006625">
    <property type="entry name" value="KduI"/>
    <property type="match status" value="1"/>
</dbReference>
<feature type="binding site" evidence="7">
    <location>
        <position position="207"/>
    </location>
    <ligand>
        <name>Zn(2+)</name>
        <dbReference type="ChEBI" id="CHEBI:29105"/>
    </ligand>
</feature>
<dbReference type="RefSeq" id="WP_041364235.1">
    <property type="nucleotide sequence ID" value="NZ_HG938354.1"/>
</dbReference>
<keyword evidence="9" id="KW-1185">Reference proteome</keyword>
<gene>
    <name evidence="7" type="primary">kduI</name>
    <name evidence="8" type="ORF">RG540_PA03260</name>
</gene>
<dbReference type="InterPro" id="IPR014710">
    <property type="entry name" value="RmlC-like_jellyroll"/>
</dbReference>
<dbReference type="GO" id="GO:0008697">
    <property type="term" value="F:4-deoxy-L-threo-5-hexosulose-uronate ketol-isomerase activity"/>
    <property type="evidence" value="ECO:0007669"/>
    <property type="project" value="UniProtKB-UniRule"/>
</dbReference>
<evidence type="ECO:0000256" key="5">
    <source>
        <dbReference type="ARBA" id="ARBA00022833"/>
    </source>
</evidence>
<dbReference type="InterPro" id="IPR027449">
    <property type="entry name" value="KduI_N"/>
</dbReference>
<comment type="catalytic activity">
    <reaction evidence="1 7">
        <text>5-dehydro-4-deoxy-D-glucuronate = 3-deoxy-D-glycero-2,5-hexodiulosonate</text>
        <dbReference type="Rhea" id="RHEA:23896"/>
        <dbReference type="ChEBI" id="CHEBI:17117"/>
        <dbReference type="ChEBI" id="CHEBI:29071"/>
        <dbReference type="EC" id="5.3.1.17"/>
    </reaction>
</comment>
<keyword evidence="8" id="KW-0614">Plasmid</keyword>
<evidence type="ECO:0000313" key="9">
    <source>
        <dbReference type="Proteomes" id="UP000028181"/>
    </source>
</evidence>
<protein>
    <recommendedName>
        <fullName evidence="7">4-deoxy-L-threo-5-hexosulose-uronate ketol-isomerase</fullName>
        <ecNumber evidence="7">5.3.1.17</ecNumber>
    </recommendedName>
    <alternativeName>
        <fullName evidence="7">5-keto-4-deoxyuronate isomerase</fullName>
    </alternativeName>
    <alternativeName>
        <fullName evidence="7">DKI isomerase</fullName>
    </alternativeName>
</protein>
<keyword evidence="5 7" id="KW-0862">Zinc</keyword>
<dbReference type="InterPro" id="IPR021120">
    <property type="entry name" value="KduI/IolB_isomerase"/>
</dbReference>
<dbReference type="CDD" id="cd20294">
    <property type="entry name" value="cupin_KduI_N"/>
    <property type="match status" value="1"/>
</dbReference>
<evidence type="ECO:0000256" key="6">
    <source>
        <dbReference type="ARBA" id="ARBA00023235"/>
    </source>
</evidence>
<dbReference type="EMBL" id="HG938354">
    <property type="protein sequence ID" value="CDN51004.1"/>
    <property type="molecule type" value="Genomic_DNA"/>
</dbReference>